<evidence type="ECO:0000256" key="11">
    <source>
        <dbReference type="ARBA" id="ARBA00023012"/>
    </source>
</evidence>
<gene>
    <name evidence="14" type="ORF">DXC51_12500</name>
</gene>
<protein>
    <recommendedName>
        <fullName evidence="3">histidine kinase</fullName>
        <ecNumber evidence="3">2.7.13.3</ecNumber>
    </recommendedName>
</protein>
<dbReference type="InterPro" id="IPR036097">
    <property type="entry name" value="HisK_dim/P_sf"/>
</dbReference>
<reference evidence="14" key="1">
    <citation type="submission" date="2018-08" db="EMBL/GenBank/DDBJ databases">
        <title>A genome reference for cultivated species of the human gut microbiota.</title>
        <authorList>
            <person name="Zou Y."/>
            <person name="Xue W."/>
            <person name="Luo G."/>
        </authorList>
    </citation>
    <scope>NUCLEOTIDE SEQUENCE [LARGE SCALE GENOMIC DNA]</scope>
    <source>
        <strain evidence="14">TF05-5AC</strain>
    </source>
</reference>
<dbReference type="PANTHER" id="PTHR43711">
    <property type="entry name" value="TWO-COMPONENT HISTIDINE KINASE"/>
    <property type="match status" value="1"/>
</dbReference>
<keyword evidence="11" id="KW-0902">Two-component regulatory system</keyword>
<sequence>MKLVICLAAGSLFAALFIVYFYKYRKLSGQLEDLNNQLDESLKKGGEDSVLVYSDEPAVRQLAARVNRLLELQGSLTARARLQEERERRMLVNISHDLKTPLTVVYGYAEMLLAPEQSLAPAVRTKVEKIYAKTRDVLDMLLLFFDLAKMESGELQMEKAKIDVCEICRSELAGYYEMLQDAGFTVEASIPEEELYMSGDAQAMKRILGNLIQNALRYGADGRYLGISVAREDRGLAIRVTDRGKGIVEENQDKIFERLTTLEDSRNKKYQGSGLGLTITKRLTEAMGGSIRVKSRPYRETVFTLFFPQDVQM</sequence>
<dbReference type="SUPFAM" id="SSF55874">
    <property type="entry name" value="ATPase domain of HSP90 chaperone/DNA topoisomerase II/histidine kinase"/>
    <property type="match status" value="1"/>
</dbReference>
<dbReference type="InterPro" id="IPR003594">
    <property type="entry name" value="HATPase_dom"/>
</dbReference>
<keyword evidence="15" id="KW-1185">Reference proteome</keyword>
<keyword evidence="9" id="KW-0067">ATP-binding</keyword>
<keyword evidence="5" id="KW-0808">Transferase</keyword>
<comment type="catalytic activity">
    <reaction evidence="1">
        <text>ATP + protein L-histidine = ADP + protein N-phospho-L-histidine.</text>
        <dbReference type="EC" id="2.7.13.3"/>
    </reaction>
</comment>
<dbReference type="CDD" id="cd00082">
    <property type="entry name" value="HisKA"/>
    <property type="match status" value="1"/>
</dbReference>
<evidence type="ECO:0000313" key="14">
    <source>
        <dbReference type="EMBL" id="RGE60390.1"/>
    </source>
</evidence>
<evidence type="ECO:0000256" key="5">
    <source>
        <dbReference type="ARBA" id="ARBA00022679"/>
    </source>
</evidence>
<evidence type="ECO:0000256" key="6">
    <source>
        <dbReference type="ARBA" id="ARBA00022692"/>
    </source>
</evidence>
<dbReference type="InterPro" id="IPR036890">
    <property type="entry name" value="HATPase_C_sf"/>
</dbReference>
<dbReference type="FunFam" id="3.30.565.10:FF:000013">
    <property type="entry name" value="Two-component sensor histidine kinase"/>
    <property type="match status" value="1"/>
</dbReference>
<organism evidence="14 15">
    <name type="scientific">Eisenbergiella massiliensis</name>
    <dbReference type="NCBI Taxonomy" id="1720294"/>
    <lineage>
        <taxon>Bacteria</taxon>
        <taxon>Bacillati</taxon>
        <taxon>Bacillota</taxon>
        <taxon>Clostridia</taxon>
        <taxon>Lachnospirales</taxon>
        <taxon>Lachnospiraceae</taxon>
        <taxon>Eisenbergiella</taxon>
    </lineage>
</organism>
<dbReference type="InterPro" id="IPR005467">
    <property type="entry name" value="His_kinase_dom"/>
</dbReference>
<keyword evidence="6" id="KW-0812">Transmembrane</keyword>
<keyword evidence="4" id="KW-0597">Phosphoprotein</keyword>
<dbReference type="SUPFAM" id="SSF47384">
    <property type="entry name" value="Homodimeric domain of signal transducing histidine kinase"/>
    <property type="match status" value="1"/>
</dbReference>
<dbReference type="InterPro" id="IPR003661">
    <property type="entry name" value="HisK_dim/P_dom"/>
</dbReference>
<dbReference type="InterPro" id="IPR050736">
    <property type="entry name" value="Sensor_HK_Regulatory"/>
</dbReference>
<evidence type="ECO:0000256" key="8">
    <source>
        <dbReference type="ARBA" id="ARBA00022777"/>
    </source>
</evidence>
<keyword evidence="12" id="KW-0472">Membrane</keyword>
<dbReference type="PANTHER" id="PTHR43711:SF1">
    <property type="entry name" value="HISTIDINE KINASE 1"/>
    <property type="match status" value="1"/>
</dbReference>
<evidence type="ECO:0000256" key="1">
    <source>
        <dbReference type="ARBA" id="ARBA00000085"/>
    </source>
</evidence>
<comment type="subcellular location">
    <subcellularLocation>
        <location evidence="2">Membrane</location>
    </subcellularLocation>
</comment>
<dbReference type="Pfam" id="PF02518">
    <property type="entry name" value="HATPase_c"/>
    <property type="match status" value="1"/>
</dbReference>
<dbReference type="GO" id="GO:0016020">
    <property type="term" value="C:membrane"/>
    <property type="evidence" value="ECO:0007669"/>
    <property type="project" value="UniProtKB-SubCell"/>
</dbReference>
<keyword evidence="10" id="KW-1133">Transmembrane helix</keyword>
<dbReference type="GeneID" id="97987674"/>
<dbReference type="Proteomes" id="UP000260812">
    <property type="component" value="Unassembled WGS sequence"/>
</dbReference>
<dbReference type="GO" id="GO:0005524">
    <property type="term" value="F:ATP binding"/>
    <property type="evidence" value="ECO:0007669"/>
    <property type="project" value="UniProtKB-KW"/>
</dbReference>
<dbReference type="SMART" id="SM00388">
    <property type="entry name" value="HisKA"/>
    <property type="match status" value="1"/>
</dbReference>
<dbReference type="Pfam" id="PF00512">
    <property type="entry name" value="HisKA"/>
    <property type="match status" value="1"/>
</dbReference>
<evidence type="ECO:0000259" key="13">
    <source>
        <dbReference type="PROSITE" id="PS50109"/>
    </source>
</evidence>
<evidence type="ECO:0000256" key="4">
    <source>
        <dbReference type="ARBA" id="ARBA00022553"/>
    </source>
</evidence>
<dbReference type="GO" id="GO:0000155">
    <property type="term" value="F:phosphorelay sensor kinase activity"/>
    <property type="evidence" value="ECO:0007669"/>
    <property type="project" value="InterPro"/>
</dbReference>
<dbReference type="PRINTS" id="PR00344">
    <property type="entry name" value="BCTRLSENSOR"/>
</dbReference>
<dbReference type="InterPro" id="IPR004358">
    <property type="entry name" value="Sig_transdc_His_kin-like_C"/>
</dbReference>
<dbReference type="EC" id="2.7.13.3" evidence="3"/>
<evidence type="ECO:0000256" key="9">
    <source>
        <dbReference type="ARBA" id="ARBA00022840"/>
    </source>
</evidence>
<keyword evidence="8 14" id="KW-0418">Kinase</keyword>
<evidence type="ECO:0000256" key="2">
    <source>
        <dbReference type="ARBA" id="ARBA00004370"/>
    </source>
</evidence>
<dbReference type="Gene3D" id="3.30.565.10">
    <property type="entry name" value="Histidine kinase-like ATPase, C-terminal domain"/>
    <property type="match status" value="1"/>
</dbReference>
<dbReference type="AlphaFoldDB" id="A0A3E3I542"/>
<dbReference type="RefSeq" id="WP_117544711.1">
    <property type="nucleotide sequence ID" value="NZ_JBKUNB010000012.1"/>
</dbReference>
<comment type="caution">
    <text evidence="14">The sequence shown here is derived from an EMBL/GenBank/DDBJ whole genome shotgun (WGS) entry which is preliminary data.</text>
</comment>
<evidence type="ECO:0000256" key="7">
    <source>
        <dbReference type="ARBA" id="ARBA00022741"/>
    </source>
</evidence>
<evidence type="ECO:0000256" key="3">
    <source>
        <dbReference type="ARBA" id="ARBA00012438"/>
    </source>
</evidence>
<evidence type="ECO:0000256" key="10">
    <source>
        <dbReference type="ARBA" id="ARBA00022989"/>
    </source>
</evidence>
<evidence type="ECO:0000313" key="15">
    <source>
        <dbReference type="Proteomes" id="UP000260812"/>
    </source>
</evidence>
<dbReference type="SMART" id="SM00387">
    <property type="entry name" value="HATPase_c"/>
    <property type="match status" value="1"/>
</dbReference>
<evidence type="ECO:0000256" key="12">
    <source>
        <dbReference type="ARBA" id="ARBA00023136"/>
    </source>
</evidence>
<name>A0A3E3I542_9FIRM</name>
<proteinExistence type="predicted"/>
<dbReference type="PROSITE" id="PS50109">
    <property type="entry name" value="HIS_KIN"/>
    <property type="match status" value="1"/>
</dbReference>
<accession>A0A3E3I542</accession>
<dbReference type="Gene3D" id="1.10.287.130">
    <property type="match status" value="1"/>
</dbReference>
<feature type="domain" description="Histidine kinase" evidence="13">
    <location>
        <begin position="93"/>
        <end position="311"/>
    </location>
</feature>
<keyword evidence="7" id="KW-0547">Nucleotide-binding</keyword>
<dbReference type="EMBL" id="QVLV01000007">
    <property type="protein sequence ID" value="RGE60390.1"/>
    <property type="molecule type" value="Genomic_DNA"/>
</dbReference>